<dbReference type="SUPFAM" id="SSF49384">
    <property type="entry name" value="Carbohydrate-binding domain"/>
    <property type="match status" value="1"/>
</dbReference>
<evidence type="ECO:0000256" key="6">
    <source>
        <dbReference type="ARBA" id="ARBA00023295"/>
    </source>
</evidence>
<keyword evidence="5 9" id="KW-0119">Carbohydrate metabolism</keyword>
<keyword evidence="3 9" id="KW-0136">Cellulose degradation</keyword>
<evidence type="ECO:0000256" key="5">
    <source>
        <dbReference type="ARBA" id="ARBA00023277"/>
    </source>
</evidence>
<organism evidence="13 14">
    <name type="scientific">Vibrio paucivorans</name>
    <dbReference type="NCBI Taxonomy" id="2829489"/>
    <lineage>
        <taxon>Bacteria</taxon>
        <taxon>Pseudomonadati</taxon>
        <taxon>Pseudomonadota</taxon>
        <taxon>Gammaproteobacteria</taxon>
        <taxon>Vibrionales</taxon>
        <taxon>Vibrionaceae</taxon>
        <taxon>Vibrio</taxon>
    </lineage>
</organism>
<accession>A0A9X3CI93</accession>
<dbReference type="CDD" id="cd00146">
    <property type="entry name" value="PKD"/>
    <property type="match status" value="2"/>
</dbReference>
<keyword evidence="4" id="KW-1015">Disulfide bond</keyword>
<dbReference type="AlphaFoldDB" id="A0A9X3CI93"/>
<dbReference type="Pfam" id="PF01341">
    <property type="entry name" value="Glyco_hydro_6"/>
    <property type="match status" value="1"/>
</dbReference>
<dbReference type="Proteomes" id="UP001155586">
    <property type="component" value="Unassembled WGS sequence"/>
</dbReference>
<dbReference type="SMART" id="SM00637">
    <property type="entry name" value="CBD_II"/>
    <property type="match status" value="1"/>
</dbReference>
<feature type="domain" description="PKD" evidence="11">
    <location>
        <begin position="132"/>
        <end position="208"/>
    </location>
</feature>
<keyword evidence="14" id="KW-1185">Reference proteome</keyword>
<feature type="domain" description="CBM2" evidence="12">
    <location>
        <begin position="20"/>
        <end position="126"/>
    </location>
</feature>
<dbReference type="GO" id="GO:0030247">
    <property type="term" value="F:polysaccharide binding"/>
    <property type="evidence" value="ECO:0007669"/>
    <property type="project" value="UniProtKB-UniRule"/>
</dbReference>
<protein>
    <recommendedName>
        <fullName evidence="9">Glucanase</fullName>
        <ecNumber evidence="9">3.2.1.-</ecNumber>
    </recommendedName>
</protein>
<comment type="caution">
    <text evidence="13">The sequence shown here is derived from an EMBL/GenBank/DDBJ whole genome shotgun (WGS) entry which is preliminary data.</text>
</comment>
<name>A0A9X3CI93_9VIBR</name>
<evidence type="ECO:0000256" key="10">
    <source>
        <dbReference type="SAM" id="MobiDB-lite"/>
    </source>
</evidence>
<dbReference type="InterPro" id="IPR012291">
    <property type="entry name" value="CBM2_carb-bd_dom_sf"/>
</dbReference>
<reference evidence="13" key="1">
    <citation type="submission" date="2022-02" db="EMBL/GenBank/DDBJ databases">
        <title>Vibrio sp. nov., a new bacterium isolated from Bohai sea, China.</title>
        <authorList>
            <person name="Yuan Y."/>
        </authorList>
    </citation>
    <scope>NUCLEOTIDE SEQUENCE</scope>
    <source>
        <strain evidence="13">DBSS07</strain>
    </source>
</reference>
<evidence type="ECO:0000259" key="12">
    <source>
        <dbReference type="PROSITE" id="PS51173"/>
    </source>
</evidence>
<dbReference type="PROSITE" id="PS00655">
    <property type="entry name" value="GLYCOSYL_HYDROL_F6_1"/>
    <property type="match status" value="1"/>
</dbReference>
<dbReference type="SMART" id="SM00089">
    <property type="entry name" value="PKD"/>
    <property type="match status" value="2"/>
</dbReference>
<feature type="chain" id="PRO_5041020594" description="Glucanase" evidence="9">
    <location>
        <begin position="24"/>
        <end position="735"/>
    </location>
</feature>
<dbReference type="InterPro" id="IPR036434">
    <property type="entry name" value="Beta_cellobiohydrolase_sf"/>
</dbReference>
<dbReference type="Gene3D" id="2.60.40.10">
    <property type="entry name" value="Immunoglobulins"/>
    <property type="match status" value="2"/>
</dbReference>
<evidence type="ECO:0000256" key="9">
    <source>
        <dbReference type="RuleBase" id="RU361186"/>
    </source>
</evidence>
<evidence type="ECO:0000313" key="13">
    <source>
        <dbReference type="EMBL" id="MCW8336338.1"/>
    </source>
</evidence>
<dbReference type="InterPro" id="IPR001524">
    <property type="entry name" value="Glyco_hydro_6_CS"/>
</dbReference>
<dbReference type="InterPro" id="IPR013783">
    <property type="entry name" value="Ig-like_fold"/>
</dbReference>
<feature type="domain" description="PKD" evidence="11">
    <location>
        <begin position="237"/>
        <end position="300"/>
    </location>
</feature>
<dbReference type="EMBL" id="JAKRRX010000217">
    <property type="protein sequence ID" value="MCW8336338.1"/>
    <property type="molecule type" value="Genomic_DNA"/>
</dbReference>
<evidence type="ECO:0000256" key="7">
    <source>
        <dbReference type="ARBA" id="ARBA00023326"/>
    </source>
</evidence>
<keyword evidence="6 9" id="KW-0326">Glycosidase</keyword>
<dbReference type="InterPro" id="IPR001919">
    <property type="entry name" value="CBD2"/>
</dbReference>
<sequence>MVHSFKRTAPLAALLMFTLDASAEVQCNYTIENEWDGGFIGAISVTNSTSNVIDGWEVTWEYEDGSSVISAWDAQLSGSNPYIATNLQWNNLIQPGETVSMGFQGAKPAGQPASLPQVNGDVCGQTASNTPPVALFSATQSGLDVIFDATSSTDADGDELTYSWDLGDNKQGSGAILEHTYSSEGSYTVTLEVSDGVETNEYTLDITVVESGENQPPVANIEWTNNGMLYSFDASNSSDNEGDQLNYTWSFGDGATDTGVAVSYQYNTEGLYSVTLTVSDGVHETETTTDINVTSGSSDVPHLSNPFVGASSYINPDYSKFVDASMALVSDQQLKDSMAQVKEYPTAVWLDRIDAIYGGDINGGRLSLEQHFEQALEQQQAGKPMTISIVIYNLPDRDCAALASNGTLHSTQNGLEIYKRDYIDVIANIAADPRFEDLRIITVLEPDSLPNLITNTDVPKCATVSSDGTYVKGIQYALERFSQINNVYTYLDIAHSGWLGWDSNMLGAVQLYTEVVAGVADGDMSVLDGFISNVSNYTPVEEIYLPDPSFDFDGDYMGVESTDYYEWNPVFDEKDFAELLHAEFVKQGFPTELAMLIDTSRNGWGADDRPTAANTDASTEEQYVMDNKLDRRLHRGNWCNASGAGIGERPQVQPYGSESVIQAYVWIKPPGESDGTSDSSQTEPDEEGKSFDPMCSSEFVTPGGVLTGAMDGAPPAGSWFHEQFKMLVENAYPKL</sequence>
<dbReference type="PANTHER" id="PTHR34876">
    <property type="match status" value="1"/>
</dbReference>
<dbReference type="InterPro" id="IPR035986">
    <property type="entry name" value="PKD_dom_sf"/>
</dbReference>
<evidence type="ECO:0000256" key="2">
    <source>
        <dbReference type="ARBA" id="ARBA00022801"/>
    </source>
</evidence>
<proteinExistence type="inferred from homology"/>
<dbReference type="PROSITE" id="PS51173">
    <property type="entry name" value="CBM2"/>
    <property type="match status" value="1"/>
</dbReference>
<feature type="signal peptide" evidence="9">
    <location>
        <begin position="1"/>
        <end position="23"/>
    </location>
</feature>
<evidence type="ECO:0000256" key="1">
    <source>
        <dbReference type="ARBA" id="ARBA00022729"/>
    </source>
</evidence>
<dbReference type="InterPro" id="IPR022409">
    <property type="entry name" value="PKD/Chitinase_dom"/>
</dbReference>
<dbReference type="Pfam" id="PF00553">
    <property type="entry name" value="CBM_2"/>
    <property type="match status" value="1"/>
</dbReference>
<dbReference type="SUPFAM" id="SSF49299">
    <property type="entry name" value="PKD domain"/>
    <property type="match status" value="2"/>
</dbReference>
<keyword evidence="2 9" id="KW-0378">Hydrolase</keyword>
<dbReference type="GO" id="GO:0030245">
    <property type="term" value="P:cellulose catabolic process"/>
    <property type="evidence" value="ECO:0007669"/>
    <property type="project" value="UniProtKB-KW"/>
</dbReference>
<feature type="active site" evidence="8">
    <location>
        <position position="398"/>
    </location>
</feature>
<dbReference type="Pfam" id="PF18911">
    <property type="entry name" value="PKD_4"/>
    <property type="match status" value="2"/>
</dbReference>
<dbReference type="InterPro" id="IPR016288">
    <property type="entry name" value="Beta_cellobiohydrolase"/>
</dbReference>
<dbReference type="Gene3D" id="3.20.20.40">
    <property type="entry name" value="1, 4-beta cellobiohydrolase"/>
    <property type="match status" value="1"/>
</dbReference>
<dbReference type="SUPFAM" id="SSF51989">
    <property type="entry name" value="Glycosyl hydrolases family 6, cellulases"/>
    <property type="match status" value="1"/>
</dbReference>
<dbReference type="PRINTS" id="PR00733">
    <property type="entry name" value="GLHYDRLASE6"/>
</dbReference>
<keyword evidence="1 9" id="KW-0732">Signal</keyword>
<evidence type="ECO:0000256" key="4">
    <source>
        <dbReference type="ARBA" id="ARBA00023157"/>
    </source>
</evidence>
<dbReference type="PROSITE" id="PS50093">
    <property type="entry name" value="PKD"/>
    <property type="match status" value="2"/>
</dbReference>
<evidence type="ECO:0000259" key="11">
    <source>
        <dbReference type="PROSITE" id="PS50093"/>
    </source>
</evidence>
<dbReference type="EC" id="3.2.1.-" evidence="9"/>
<dbReference type="Gene3D" id="2.60.40.290">
    <property type="match status" value="1"/>
</dbReference>
<comment type="similarity">
    <text evidence="9">Belongs to the glycosyl hydrolase family 6.</text>
</comment>
<evidence type="ECO:0000256" key="8">
    <source>
        <dbReference type="PROSITE-ProRule" id="PRU10056"/>
    </source>
</evidence>
<dbReference type="GO" id="GO:0004553">
    <property type="term" value="F:hydrolase activity, hydrolyzing O-glycosyl compounds"/>
    <property type="evidence" value="ECO:0007669"/>
    <property type="project" value="InterPro"/>
</dbReference>
<gene>
    <name evidence="13" type="ORF">MD483_21230</name>
</gene>
<dbReference type="InterPro" id="IPR000601">
    <property type="entry name" value="PKD_dom"/>
</dbReference>
<evidence type="ECO:0000313" key="14">
    <source>
        <dbReference type="Proteomes" id="UP001155586"/>
    </source>
</evidence>
<feature type="region of interest" description="Disordered" evidence="10">
    <location>
        <begin position="668"/>
        <end position="697"/>
    </location>
</feature>
<dbReference type="PANTHER" id="PTHR34876:SF4">
    <property type="entry name" value="1,4-BETA-D-GLUCAN CELLOBIOHYDROLASE C-RELATED"/>
    <property type="match status" value="1"/>
</dbReference>
<dbReference type="RefSeq" id="WP_265689411.1">
    <property type="nucleotide sequence ID" value="NZ_JAKRRX010000217.1"/>
</dbReference>
<evidence type="ECO:0000256" key="3">
    <source>
        <dbReference type="ARBA" id="ARBA00023001"/>
    </source>
</evidence>
<keyword evidence="7 9" id="KW-0624">Polysaccharide degradation</keyword>
<dbReference type="InterPro" id="IPR008965">
    <property type="entry name" value="CBM2/CBM3_carb-bd_dom_sf"/>
</dbReference>